<dbReference type="InterPro" id="IPR032687">
    <property type="entry name" value="AraC-type_N"/>
</dbReference>
<dbReference type="KEGG" id="abo:ABO_2536"/>
<evidence type="ECO:0000313" key="6">
    <source>
        <dbReference type="Proteomes" id="UP000008871"/>
    </source>
</evidence>
<reference evidence="5 6" key="1">
    <citation type="journal article" date="2006" name="Nat. Biotechnol.">
        <title>Genome sequence of the ubiquitous hydrocarbon-degrading marine bacterium Alcanivorax borkumensis.</title>
        <authorList>
            <person name="Schneiker S."/>
            <person name="Martins dos Santos V.A.P."/>
            <person name="Bartels D."/>
            <person name="Bekel T."/>
            <person name="Brecht M."/>
            <person name="Buhrmester J."/>
            <person name="Chernikova T.N."/>
            <person name="Denaro R."/>
            <person name="Ferrer M."/>
            <person name="Gertler C."/>
            <person name="Goesmann A."/>
            <person name="Golyshina O.V."/>
            <person name="Kaminski F."/>
            <person name="Khachane A.N."/>
            <person name="Lang S."/>
            <person name="Linke B."/>
            <person name="McHardy A.C."/>
            <person name="Meyer F."/>
            <person name="Nechitaylo T."/>
            <person name="Puehler A."/>
            <person name="Regenhardt D."/>
            <person name="Rupp O."/>
            <person name="Sabirova J.S."/>
            <person name="Selbitschka W."/>
            <person name="Yakimov M.M."/>
            <person name="Timmis K.N."/>
            <person name="Vorhoelter F.-J."/>
            <person name="Weidner S."/>
            <person name="Kaiser O."/>
            <person name="Golyshin P.N."/>
        </authorList>
    </citation>
    <scope>NUCLEOTIDE SEQUENCE [LARGE SCALE GENOMIC DNA]</scope>
    <source>
        <strain evidence="6">ATCC 700651 / DSM 11573 / NCIMB 13689 / SK2</strain>
    </source>
</reference>
<dbReference type="SUPFAM" id="SSF46689">
    <property type="entry name" value="Homeodomain-like"/>
    <property type="match status" value="1"/>
</dbReference>
<dbReference type="Pfam" id="PF12833">
    <property type="entry name" value="HTH_18"/>
    <property type="match status" value="1"/>
</dbReference>
<name>Q0VLG4_ALCBS</name>
<keyword evidence="3" id="KW-0804">Transcription</keyword>
<evidence type="ECO:0000259" key="4">
    <source>
        <dbReference type="PROSITE" id="PS01124"/>
    </source>
</evidence>
<dbReference type="PANTHER" id="PTHR47894:SF1">
    <property type="entry name" value="HTH-TYPE TRANSCRIPTIONAL REGULATOR VQSM"/>
    <property type="match status" value="1"/>
</dbReference>
<feature type="domain" description="HTH araC/xylS-type" evidence="4">
    <location>
        <begin position="253"/>
        <end position="348"/>
    </location>
</feature>
<dbReference type="EMBL" id="AM286690">
    <property type="protein sequence ID" value="CAL17984.1"/>
    <property type="molecule type" value="Genomic_DNA"/>
</dbReference>
<dbReference type="GO" id="GO:0005829">
    <property type="term" value="C:cytosol"/>
    <property type="evidence" value="ECO:0007669"/>
    <property type="project" value="TreeGrafter"/>
</dbReference>
<dbReference type="GO" id="GO:0000976">
    <property type="term" value="F:transcription cis-regulatory region binding"/>
    <property type="evidence" value="ECO:0007669"/>
    <property type="project" value="TreeGrafter"/>
</dbReference>
<dbReference type="InterPro" id="IPR020449">
    <property type="entry name" value="Tscrpt_reg_AraC-type_HTH"/>
</dbReference>
<dbReference type="InterPro" id="IPR009057">
    <property type="entry name" value="Homeodomain-like_sf"/>
</dbReference>
<dbReference type="HOGENOM" id="CLU_047522_3_1_6"/>
<evidence type="ECO:0000256" key="1">
    <source>
        <dbReference type="ARBA" id="ARBA00023015"/>
    </source>
</evidence>
<dbReference type="PROSITE" id="PS01124">
    <property type="entry name" value="HTH_ARAC_FAMILY_2"/>
    <property type="match status" value="1"/>
</dbReference>
<dbReference type="PROSITE" id="PS00041">
    <property type="entry name" value="HTH_ARAC_FAMILY_1"/>
    <property type="match status" value="1"/>
</dbReference>
<dbReference type="InterPro" id="IPR018062">
    <property type="entry name" value="HTH_AraC-typ_CS"/>
</dbReference>
<sequence length="348" mass="39252">MAYNGSMNRYRFIQLDPGTGRSPVPVNYVRNLLELISEVGVDTRRLLREVGLTEEAIYNPEPTLRFEQFRQVMVGAREMTGNPALGLVLGQQLTLTAHGLLGYAAISSVDLGDALRLLERYFRTRTRLCVPRIESSTEGVRFCLLESVLLGDIRETYLEVVVAAVVGGIRYLLGERFRGVVLELPYAPPAHADRYRELLEMPVEFGAEVAALRLPHSLLNEPFTLSDPASRHMAAQKCEQELRRLEADQDWASRVYARLMQAEGMLPSLEQLAGNFHVTSRTLRRYLNALGVSYRSLLEEVRMTKAMAYLKANITVQQVASRLGYADPSNFARAFRKWTGHPPSHFQP</sequence>
<dbReference type="PANTHER" id="PTHR47894">
    <property type="entry name" value="HTH-TYPE TRANSCRIPTIONAL REGULATOR GADX"/>
    <property type="match status" value="1"/>
</dbReference>
<keyword evidence="2" id="KW-0238">DNA-binding</keyword>
<dbReference type="InterPro" id="IPR018060">
    <property type="entry name" value="HTH_AraC"/>
</dbReference>
<proteinExistence type="predicted"/>
<gene>
    <name evidence="5" type="ordered locus">ABO_2536</name>
</gene>
<dbReference type="Pfam" id="PF12625">
    <property type="entry name" value="Arabinose_bd"/>
    <property type="match status" value="1"/>
</dbReference>
<dbReference type="Gene3D" id="1.10.10.60">
    <property type="entry name" value="Homeodomain-like"/>
    <property type="match status" value="1"/>
</dbReference>
<protein>
    <submittedName>
        <fullName evidence="5">Transcriptional regulator, AraC family</fullName>
    </submittedName>
</protein>
<accession>Q0VLG4</accession>
<evidence type="ECO:0000256" key="2">
    <source>
        <dbReference type="ARBA" id="ARBA00023125"/>
    </source>
</evidence>
<dbReference type="RefSeq" id="WP_011589807.1">
    <property type="nucleotide sequence ID" value="NC_008260.1"/>
</dbReference>
<keyword evidence="6" id="KW-1185">Reference proteome</keyword>
<keyword evidence="1" id="KW-0805">Transcription regulation</keyword>
<dbReference type="GO" id="GO:0003700">
    <property type="term" value="F:DNA-binding transcription factor activity"/>
    <property type="evidence" value="ECO:0007669"/>
    <property type="project" value="InterPro"/>
</dbReference>
<dbReference type="eggNOG" id="COG2207">
    <property type="taxonomic scope" value="Bacteria"/>
</dbReference>
<dbReference type="Proteomes" id="UP000008871">
    <property type="component" value="Chromosome"/>
</dbReference>
<dbReference type="SMART" id="SM00342">
    <property type="entry name" value="HTH_ARAC"/>
    <property type="match status" value="1"/>
</dbReference>
<organism evidence="5 6">
    <name type="scientific">Alcanivorax borkumensis (strain ATCC 700651 / DSM 11573 / NCIMB 13689 / SK2)</name>
    <dbReference type="NCBI Taxonomy" id="393595"/>
    <lineage>
        <taxon>Bacteria</taxon>
        <taxon>Pseudomonadati</taxon>
        <taxon>Pseudomonadota</taxon>
        <taxon>Gammaproteobacteria</taxon>
        <taxon>Oceanospirillales</taxon>
        <taxon>Alcanivoracaceae</taxon>
        <taxon>Alcanivorax</taxon>
    </lineage>
</organism>
<evidence type="ECO:0000256" key="3">
    <source>
        <dbReference type="ARBA" id="ARBA00023163"/>
    </source>
</evidence>
<dbReference type="STRING" id="393595.ABO_2536"/>
<evidence type="ECO:0000313" key="5">
    <source>
        <dbReference type="EMBL" id="CAL17984.1"/>
    </source>
</evidence>
<dbReference type="PRINTS" id="PR00032">
    <property type="entry name" value="HTHARAC"/>
</dbReference>
<dbReference type="AlphaFoldDB" id="Q0VLG4"/>